<dbReference type="PROSITE" id="PS50071">
    <property type="entry name" value="HOMEOBOX_2"/>
    <property type="match status" value="1"/>
</dbReference>
<evidence type="ECO:0000256" key="3">
    <source>
        <dbReference type="ARBA" id="ARBA00022473"/>
    </source>
</evidence>
<dbReference type="GO" id="GO:0003677">
    <property type="term" value="F:DNA binding"/>
    <property type="evidence" value="ECO:0007669"/>
    <property type="project" value="UniProtKB-UniRule"/>
</dbReference>
<comment type="subcellular location">
    <subcellularLocation>
        <location evidence="2 10 11">Nucleus</location>
    </subcellularLocation>
</comment>
<evidence type="ECO:0000256" key="4">
    <source>
        <dbReference type="ARBA" id="ARBA00023015"/>
    </source>
</evidence>
<dbReference type="InterPro" id="IPR050848">
    <property type="entry name" value="Homeobox_TF"/>
</dbReference>
<evidence type="ECO:0000256" key="2">
    <source>
        <dbReference type="ARBA" id="ARBA00004123"/>
    </source>
</evidence>
<keyword evidence="5 10" id="KW-0238">DNA-binding</keyword>
<feature type="domain" description="Homeobox" evidence="13">
    <location>
        <begin position="150"/>
        <end position="210"/>
    </location>
</feature>
<evidence type="ECO:0000256" key="11">
    <source>
        <dbReference type="RuleBase" id="RU000682"/>
    </source>
</evidence>
<feature type="compositionally biased region" description="Low complexity" evidence="12">
    <location>
        <begin position="25"/>
        <end position="45"/>
    </location>
</feature>
<dbReference type="GO" id="GO:0000981">
    <property type="term" value="F:DNA-binding transcription factor activity, RNA polymerase II-specific"/>
    <property type="evidence" value="ECO:0007669"/>
    <property type="project" value="InterPro"/>
</dbReference>
<evidence type="ECO:0000256" key="10">
    <source>
        <dbReference type="PROSITE-ProRule" id="PRU00108"/>
    </source>
</evidence>
<dbReference type="Pfam" id="PF00046">
    <property type="entry name" value="Homeodomain"/>
    <property type="match status" value="1"/>
</dbReference>
<dbReference type="PANTHER" id="PTHR24333:SF5">
    <property type="entry name" value="VENT HOMEOBOX"/>
    <property type="match status" value="1"/>
</dbReference>
<keyword evidence="3" id="KW-0217">Developmental protein</keyword>
<evidence type="ECO:0000256" key="9">
    <source>
        <dbReference type="ARBA" id="ARBA00038196"/>
    </source>
</evidence>
<sequence length="270" mass="30469">MEVSAFGAASRFHIDSLLSLRPPGALLSRPEPLELSPGSSSGCSAPPSPRREPVPRIESNHLQQLQPRSVSSSFLIRDILADCQPYSDPTQVYSEQGQLYEIPGQPELEPQPFQSGPEEDFQDKSHSSSSSDSECRVQGGASDLASCRLKKPRKARTAFSDQQLSRLERSFQKQKYLSVQDRMELAASLQLSDTQVKTWYQNRRTKWKRQSAVGLELLAEAGRMFLPSHFLYPPAPPTMDMYLYRHHAHQHHQAPPLLPHILTHTEPHLR</sequence>
<protein>
    <submittedName>
        <fullName evidence="14">BarH-like 1 homeobox protein</fullName>
    </submittedName>
</protein>
<gene>
    <name evidence="14" type="ORF">XNOV1_A009894</name>
</gene>
<dbReference type="InterPro" id="IPR020479">
    <property type="entry name" value="HD_metazoa"/>
</dbReference>
<dbReference type="SMART" id="SM00389">
    <property type="entry name" value="HOX"/>
    <property type="match status" value="1"/>
</dbReference>
<dbReference type="SUPFAM" id="SSF46689">
    <property type="entry name" value="Homeodomain-like"/>
    <property type="match status" value="1"/>
</dbReference>
<evidence type="ECO:0000256" key="8">
    <source>
        <dbReference type="ARBA" id="ARBA00023242"/>
    </source>
</evidence>
<evidence type="ECO:0000256" key="12">
    <source>
        <dbReference type="SAM" id="MobiDB-lite"/>
    </source>
</evidence>
<dbReference type="AlphaFoldDB" id="A0AAV1GBF1"/>
<comment type="similarity">
    <text evidence="9">Belongs to the BAR homeobox family.</text>
</comment>
<dbReference type="EMBL" id="OY660875">
    <property type="protein sequence ID" value="CAJ1069557.1"/>
    <property type="molecule type" value="Genomic_DNA"/>
</dbReference>
<dbReference type="InterPro" id="IPR001356">
    <property type="entry name" value="HD"/>
</dbReference>
<evidence type="ECO:0000256" key="1">
    <source>
        <dbReference type="ARBA" id="ARBA00003263"/>
    </source>
</evidence>
<dbReference type="PRINTS" id="PR00024">
    <property type="entry name" value="HOMEOBOX"/>
</dbReference>
<proteinExistence type="inferred from homology"/>
<comment type="function">
    <text evidence="1">Sequence-specific transcription factor which is part of a developmental regulatory system that provides cells with specific positional identities on the anterior-posterior axis.</text>
</comment>
<keyword evidence="6 10" id="KW-0371">Homeobox</keyword>
<accession>A0AAV1GBF1</accession>
<keyword evidence="8 10" id="KW-0539">Nucleus</keyword>
<organism evidence="14 15">
    <name type="scientific">Xyrichtys novacula</name>
    <name type="common">Pearly razorfish</name>
    <name type="synonym">Hemipteronotus novacula</name>
    <dbReference type="NCBI Taxonomy" id="13765"/>
    <lineage>
        <taxon>Eukaryota</taxon>
        <taxon>Metazoa</taxon>
        <taxon>Chordata</taxon>
        <taxon>Craniata</taxon>
        <taxon>Vertebrata</taxon>
        <taxon>Euteleostomi</taxon>
        <taxon>Actinopterygii</taxon>
        <taxon>Neopterygii</taxon>
        <taxon>Teleostei</taxon>
        <taxon>Neoteleostei</taxon>
        <taxon>Acanthomorphata</taxon>
        <taxon>Eupercaria</taxon>
        <taxon>Labriformes</taxon>
        <taxon>Labridae</taxon>
        <taxon>Xyrichtys</taxon>
    </lineage>
</organism>
<feature type="region of interest" description="Disordered" evidence="12">
    <location>
        <begin position="103"/>
        <end position="138"/>
    </location>
</feature>
<evidence type="ECO:0000256" key="5">
    <source>
        <dbReference type="ARBA" id="ARBA00023125"/>
    </source>
</evidence>
<name>A0AAV1GBF1_XYRNO</name>
<keyword evidence="7" id="KW-0804">Transcription</keyword>
<dbReference type="GO" id="GO:0005634">
    <property type="term" value="C:nucleus"/>
    <property type="evidence" value="ECO:0007669"/>
    <property type="project" value="UniProtKB-SubCell"/>
</dbReference>
<evidence type="ECO:0000256" key="7">
    <source>
        <dbReference type="ARBA" id="ARBA00023163"/>
    </source>
</evidence>
<dbReference type="InterPro" id="IPR017970">
    <property type="entry name" value="Homeobox_CS"/>
</dbReference>
<dbReference type="PROSITE" id="PS00027">
    <property type="entry name" value="HOMEOBOX_1"/>
    <property type="match status" value="1"/>
</dbReference>
<keyword evidence="4" id="KW-0805">Transcription regulation</keyword>
<dbReference type="InterPro" id="IPR009057">
    <property type="entry name" value="Homeodomain-like_sf"/>
</dbReference>
<feature type="DNA-binding region" description="Homeobox" evidence="10">
    <location>
        <begin position="152"/>
        <end position="211"/>
    </location>
</feature>
<evidence type="ECO:0000259" key="13">
    <source>
        <dbReference type="PROSITE" id="PS50071"/>
    </source>
</evidence>
<evidence type="ECO:0000313" key="15">
    <source>
        <dbReference type="Proteomes" id="UP001178508"/>
    </source>
</evidence>
<evidence type="ECO:0000313" key="14">
    <source>
        <dbReference type="EMBL" id="CAJ1069557.1"/>
    </source>
</evidence>
<evidence type="ECO:0000256" key="6">
    <source>
        <dbReference type="ARBA" id="ARBA00023155"/>
    </source>
</evidence>
<feature type="compositionally biased region" description="Basic and acidic residues" evidence="12">
    <location>
        <begin position="49"/>
        <end position="59"/>
    </location>
</feature>
<keyword evidence="15" id="KW-1185">Reference proteome</keyword>
<reference evidence="14" key="1">
    <citation type="submission" date="2023-08" db="EMBL/GenBank/DDBJ databases">
        <authorList>
            <person name="Alioto T."/>
            <person name="Alioto T."/>
            <person name="Gomez Garrido J."/>
        </authorList>
    </citation>
    <scope>NUCLEOTIDE SEQUENCE</scope>
</reference>
<dbReference type="Gene3D" id="1.10.10.60">
    <property type="entry name" value="Homeodomain-like"/>
    <property type="match status" value="1"/>
</dbReference>
<feature type="region of interest" description="Disordered" evidence="12">
    <location>
        <begin position="23"/>
        <end position="60"/>
    </location>
</feature>
<dbReference type="Proteomes" id="UP001178508">
    <property type="component" value="Chromosome 12"/>
</dbReference>
<dbReference type="CDD" id="cd00086">
    <property type="entry name" value="homeodomain"/>
    <property type="match status" value="1"/>
</dbReference>
<dbReference type="PANTHER" id="PTHR24333">
    <property type="entry name" value="HOMEO BOX HB9 LIKE A-RELATED"/>
    <property type="match status" value="1"/>
</dbReference>